<accession>A0AAE1AHT4</accession>
<gene>
    <name evidence="1" type="ORF">RRG08_063625</name>
</gene>
<dbReference type="EMBL" id="JAWDGP010001799">
    <property type="protein sequence ID" value="KAK3788120.1"/>
    <property type="molecule type" value="Genomic_DNA"/>
</dbReference>
<comment type="caution">
    <text evidence="1">The sequence shown here is derived from an EMBL/GenBank/DDBJ whole genome shotgun (WGS) entry which is preliminary data.</text>
</comment>
<name>A0AAE1AHT4_9GAST</name>
<sequence>MTDSCCWRRRQGVALWPRGAWQCYYNVTGTWSGHNRGACALCVKARKYPGREKRWVMWYADGERGQALREVSDGTLQETTAGFTVSTALSNSSSSSAYMLQQNTKVYPYSNLCFAQRLEIKAPKERAPL</sequence>
<dbReference type="Proteomes" id="UP001283361">
    <property type="component" value="Unassembled WGS sequence"/>
</dbReference>
<proteinExistence type="predicted"/>
<reference evidence="1" key="1">
    <citation type="journal article" date="2023" name="G3 (Bethesda)">
        <title>A reference genome for the long-term kleptoplast-retaining sea slug Elysia crispata morphotype clarki.</title>
        <authorList>
            <person name="Eastman K.E."/>
            <person name="Pendleton A.L."/>
            <person name="Shaikh M.A."/>
            <person name="Suttiyut T."/>
            <person name="Ogas R."/>
            <person name="Tomko P."/>
            <person name="Gavelis G."/>
            <person name="Widhalm J.R."/>
            <person name="Wisecaver J.H."/>
        </authorList>
    </citation>
    <scope>NUCLEOTIDE SEQUENCE</scope>
    <source>
        <strain evidence="1">ECLA1</strain>
    </source>
</reference>
<protein>
    <submittedName>
        <fullName evidence="1">Uncharacterized protein</fullName>
    </submittedName>
</protein>
<evidence type="ECO:0000313" key="2">
    <source>
        <dbReference type="Proteomes" id="UP001283361"/>
    </source>
</evidence>
<keyword evidence="2" id="KW-1185">Reference proteome</keyword>
<evidence type="ECO:0000313" key="1">
    <source>
        <dbReference type="EMBL" id="KAK3788120.1"/>
    </source>
</evidence>
<organism evidence="1 2">
    <name type="scientific">Elysia crispata</name>
    <name type="common">lettuce slug</name>
    <dbReference type="NCBI Taxonomy" id="231223"/>
    <lineage>
        <taxon>Eukaryota</taxon>
        <taxon>Metazoa</taxon>
        <taxon>Spiralia</taxon>
        <taxon>Lophotrochozoa</taxon>
        <taxon>Mollusca</taxon>
        <taxon>Gastropoda</taxon>
        <taxon>Heterobranchia</taxon>
        <taxon>Euthyneura</taxon>
        <taxon>Panpulmonata</taxon>
        <taxon>Sacoglossa</taxon>
        <taxon>Placobranchoidea</taxon>
        <taxon>Plakobranchidae</taxon>
        <taxon>Elysia</taxon>
    </lineage>
</organism>
<dbReference type="AlphaFoldDB" id="A0AAE1AHT4"/>